<comment type="caution">
    <text evidence="3">The sequence shown here is derived from an EMBL/GenBank/DDBJ whole genome shotgun (WGS) entry which is preliminary data.</text>
</comment>
<comment type="subcellular location">
    <subcellularLocation>
        <location evidence="1">Membrane</location>
    </subcellularLocation>
</comment>
<evidence type="ECO:0000313" key="4">
    <source>
        <dbReference type="Proteomes" id="UP000707731"/>
    </source>
</evidence>
<evidence type="ECO:0000256" key="1">
    <source>
        <dbReference type="ARBA" id="ARBA00004370"/>
    </source>
</evidence>
<sequence length="162" mass="17350">MKFTPGVIAAFLAGVLALSALLVMGFGGYRYWSADQDDKAREQALAAATTTVPAMFSYEYTTVDTELPKTADLLSPAFREDYLALITSAIAPGAKEKQLSVMATAQAGGIVDADREHAVVMLFLNQVTTSKDSPEGTTTGSRLRVELDKDGDRWLVDAVTPI</sequence>
<organism evidence="3 4">
    <name type="scientific">Nocardia higoensis</name>
    <dbReference type="NCBI Taxonomy" id="228599"/>
    <lineage>
        <taxon>Bacteria</taxon>
        <taxon>Bacillati</taxon>
        <taxon>Actinomycetota</taxon>
        <taxon>Actinomycetes</taxon>
        <taxon>Mycobacteriales</taxon>
        <taxon>Nocardiaceae</taxon>
        <taxon>Nocardia</taxon>
    </lineage>
</organism>
<evidence type="ECO:0000256" key="2">
    <source>
        <dbReference type="ARBA" id="ARBA00023136"/>
    </source>
</evidence>
<dbReference type="Proteomes" id="UP000707731">
    <property type="component" value="Unassembled WGS sequence"/>
</dbReference>
<reference evidence="3 4" key="1">
    <citation type="submission" date="2020-10" db="EMBL/GenBank/DDBJ databases">
        <title>Identification of Nocardia species via Next-generation sequencing and recognition of intraspecies genetic diversity.</title>
        <authorList>
            <person name="Li P."/>
            <person name="Li P."/>
            <person name="Lu B."/>
        </authorList>
    </citation>
    <scope>NUCLEOTIDE SEQUENCE [LARGE SCALE GENOMIC DNA]</scope>
    <source>
        <strain evidence="3 4">BJ06-0143</strain>
    </source>
</reference>
<proteinExistence type="predicted"/>
<keyword evidence="4" id="KW-1185">Reference proteome</keyword>
<dbReference type="PANTHER" id="PTHR37042">
    <property type="entry name" value="OUTER MEMBRANE PROTEIN RV1973"/>
    <property type="match status" value="1"/>
</dbReference>
<dbReference type="EMBL" id="JADLQN010000002">
    <property type="protein sequence ID" value="MBF6355915.1"/>
    <property type="molecule type" value="Genomic_DNA"/>
</dbReference>
<dbReference type="PANTHER" id="PTHR37042:SF4">
    <property type="entry name" value="OUTER MEMBRANE PROTEIN RV1973"/>
    <property type="match status" value="1"/>
</dbReference>
<dbReference type="RefSeq" id="WP_195002794.1">
    <property type="nucleotide sequence ID" value="NZ_JADLQN010000002.1"/>
</dbReference>
<evidence type="ECO:0000313" key="3">
    <source>
        <dbReference type="EMBL" id="MBF6355915.1"/>
    </source>
</evidence>
<protein>
    <submittedName>
        <fullName evidence="3">H domain protein</fullName>
    </submittedName>
</protein>
<gene>
    <name evidence="3" type="ORF">IU449_15390</name>
</gene>
<accession>A0ABS0DBS1</accession>
<keyword evidence="2" id="KW-0472">Membrane</keyword>
<name>A0ABS0DBS1_9NOCA</name>